<comment type="caution">
    <text evidence="5">The sequence shown here is derived from an EMBL/GenBank/DDBJ whole genome shotgun (WGS) entry which is preliminary data.</text>
</comment>
<evidence type="ECO:0000259" key="4">
    <source>
        <dbReference type="Pfam" id="PF08241"/>
    </source>
</evidence>
<keyword evidence="3 5" id="KW-0808">Transferase</keyword>
<dbReference type="CDD" id="cd02440">
    <property type="entry name" value="AdoMet_MTases"/>
    <property type="match status" value="1"/>
</dbReference>
<dbReference type="RefSeq" id="WP_183220115.1">
    <property type="nucleotide sequence ID" value="NZ_BMPW01000022.1"/>
</dbReference>
<dbReference type="Gene3D" id="3.40.50.150">
    <property type="entry name" value="Vaccinia Virus protein VP39"/>
    <property type="match status" value="1"/>
</dbReference>
<accession>A0A7W5AG45</accession>
<name>A0A7W5AG45_9ACTN</name>
<keyword evidence="6" id="KW-1185">Reference proteome</keyword>
<dbReference type="InterPro" id="IPR013216">
    <property type="entry name" value="Methyltransf_11"/>
</dbReference>
<evidence type="ECO:0000313" key="6">
    <source>
        <dbReference type="Proteomes" id="UP000590749"/>
    </source>
</evidence>
<dbReference type="EMBL" id="JACHXF010000005">
    <property type="protein sequence ID" value="MBB3095435.1"/>
    <property type="molecule type" value="Genomic_DNA"/>
</dbReference>
<dbReference type="InterPro" id="IPR029063">
    <property type="entry name" value="SAM-dependent_MTases_sf"/>
</dbReference>
<keyword evidence="2 5" id="KW-0489">Methyltransferase</keyword>
<gene>
    <name evidence="5" type="ORF">FHR83_003098</name>
</gene>
<organism evidence="5 6">
    <name type="scientific">Actinoplanes campanulatus</name>
    <dbReference type="NCBI Taxonomy" id="113559"/>
    <lineage>
        <taxon>Bacteria</taxon>
        <taxon>Bacillati</taxon>
        <taxon>Actinomycetota</taxon>
        <taxon>Actinomycetes</taxon>
        <taxon>Micromonosporales</taxon>
        <taxon>Micromonosporaceae</taxon>
        <taxon>Actinoplanes</taxon>
    </lineage>
</organism>
<dbReference type="InterPro" id="IPR051052">
    <property type="entry name" value="Diverse_substrate_MTase"/>
</dbReference>
<protein>
    <submittedName>
        <fullName evidence="5">SAM-dependent methyltransferase</fullName>
    </submittedName>
</protein>
<dbReference type="Pfam" id="PF08241">
    <property type="entry name" value="Methyltransf_11"/>
    <property type="match status" value="1"/>
</dbReference>
<feature type="domain" description="Methyltransferase type 11" evidence="4">
    <location>
        <begin position="43"/>
        <end position="135"/>
    </location>
</feature>
<dbReference type="GO" id="GO:0008757">
    <property type="term" value="F:S-adenosylmethionine-dependent methyltransferase activity"/>
    <property type="evidence" value="ECO:0007669"/>
    <property type="project" value="InterPro"/>
</dbReference>
<reference evidence="5 6" key="1">
    <citation type="submission" date="2020-08" db="EMBL/GenBank/DDBJ databases">
        <title>Genomic Encyclopedia of Type Strains, Phase III (KMG-III): the genomes of soil and plant-associated and newly described type strains.</title>
        <authorList>
            <person name="Whitman W."/>
        </authorList>
    </citation>
    <scope>NUCLEOTIDE SEQUENCE [LARGE SCALE GENOMIC DNA]</scope>
    <source>
        <strain evidence="5 6">CECT 3287</strain>
    </source>
</reference>
<dbReference type="PANTHER" id="PTHR44942">
    <property type="entry name" value="METHYLTRANSF_11 DOMAIN-CONTAINING PROTEIN"/>
    <property type="match status" value="1"/>
</dbReference>
<sequence length="260" mass="28947">MTTELRRVFDEDAERYDRARPGYPPQIFEDLAAAGAPPPARVLEIGLGTGKATVSLAERGYRITGIELGASLAAAAQRNLTDHPAVTIVTGSFEEWTLPEEPFDVVFAATSFHWIDPATRVSRSADALRIGGLLATVATHHIKGGTEVFFAAAQRLYERYDPRTPPNLRLEPARDIPHDDAEIAASDRFGPADFHRYEWDAAYTTSEYLDLLLTYSTTRSMPRPEQSALLDGIGRLIDEEHGGRIVKRYLSELRLARRIR</sequence>
<dbReference type="PANTHER" id="PTHR44942:SF4">
    <property type="entry name" value="METHYLTRANSFERASE TYPE 11 DOMAIN-CONTAINING PROTEIN"/>
    <property type="match status" value="1"/>
</dbReference>
<evidence type="ECO:0000256" key="1">
    <source>
        <dbReference type="ARBA" id="ARBA00008361"/>
    </source>
</evidence>
<evidence type="ECO:0000256" key="2">
    <source>
        <dbReference type="ARBA" id="ARBA00022603"/>
    </source>
</evidence>
<dbReference type="GO" id="GO:0032259">
    <property type="term" value="P:methylation"/>
    <property type="evidence" value="ECO:0007669"/>
    <property type="project" value="UniProtKB-KW"/>
</dbReference>
<evidence type="ECO:0000256" key="3">
    <source>
        <dbReference type="ARBA" id="ARBA00022679"/>
    </source>
</evidence>
<dbReference type="Proteomes" id="UP000590749">
    <property type="component" value="Unassembled WGS sequence"/>
</dbReference>
<comment type="similarity">
    <text evidence="1">Belongs to the methyltransferase superfamily.</text>
</comment>
<dbReference type="AlphaFoldDB" id="A0A7W5AG45"/>
<proteinExistence type="inferred from homology"/>
<evidence type="ECO:0000313" key="5">
    <source>
        <dbReference type="EMBL" id="MBB3095435.1"/>
    </source>
</evidence>
<dbReference type="SUPFAM" id="SSF53335">
    <property type="entry name" value="S-adenosyl-L-methionine-dependent methyltransferases"/>
    <property type="match status" value="1"/>
</dbReference>